<comment type="function">
    <text evidence="3 4">Participates actively in the response to hyperosmotic and heat shock by preventing the aggregation of stress-denatured proteins, in association with DnaK and GrpE. It is the nucleotide exchange factor for DnaK and may function as a thermosensor. Unfolded proteins bind initially to DnaJ; upon interaction with the DnaJ-bound protein, DnaK hydrolyzes its bound ATP, resulting in the formation of a stable complex. GrpE releases ADP from DnaK; ATP binding to DnaK triggers the release of the substrate protein, thus completing the reaction cycle. Several rounds of ATP-dependent interactions between DnaJ, DnaK and GrpE are required for fully efficient folding.</text>
</comment>
<feature type="region of interest" description="Disordered" evidence="6">
    <location>
        <begin position="1"/>
        <end position="34"/>
    </location>
</feature>
<dbReference type="GO" id="GO:0042803">
    <property type="term" value="F:protein homodimerization activity"/>
    <property type="evidence" value="ECO:0007669"/>
    <property type="project" value="InterPro"/>
</dbReference>
<dbReference type="GO" id="GO:0006457">
    <property type="term" value="P:protein folding"/>
    <property type="evidence" value="ECO:0007669"/>
    <property type="project" value="InterPro"/>
</dbReference>
<evidence type="ECO:0000256" key="5">
    <source>
        <dbReference type="RuleBase" id="RU004478"/>
    </source>
</evidence>
<dbReference type="SUPFAM" id="SSF58014">
    <property type="entry name" value="Coiled-coil domain of nucleotide exchange factor GrpE"/>
    <property type="match status" value="1"/>
</dbReference>
<evidence type="ECO:0000313" key="7">
    <source>
        <dbReference type="EMBL" id="HIT84710.1"/>
    </source>
</evidence>
<dbReference type="Pfam" id="PF01025">
    <property type="entry name" value="GrpE"/>
    <property type="match status" value="1"/>
</dbReference>
<dbReference type="SUPFAM" id="SSF51064">
    <property type="entry name" value="Head domain of nucleotide exchange factor GrpE"/>
    <property type="match status" value="1"/>
</dbReference>
<dbReference type="CDD" id="cd00446">
    <property type="entry name" value="GrpE"/>
    <property type="match status" value="1"/>
</dbReference>
<comment type="subcellular location">
    <subcellularLocation>
        <location evidence="3">Cytoplasm</location>
    </subcellularLocation>
</comment>
<dbReference type="Gene3D" id="3.90.20.20">
    <property type="match status" value="1"/>
</dbReference>
<dbReference type="EMBL" id="DVLU01000019">
    <property type="protein sequence ID" value="HIT84710.1"/>
    <property type="molecule type" value="Genomic_DNA"/>
</dbReference>
<evidence type="ECO:0000256" key="3">
    <source>
        <dbReference type="HAMAP-Rule" id="MF_01151"/>
    </source>
</evidence>
<dbReference type="PRINTS" id="PR00773">
    <property type="entry name" value="GRPEPROTEIN"/>
</dbReference>
<dbReference type="InterPro" id="IPR013805">
    <property type="entry name" value="GrpE_CC"/>
</dbReference>
<protein>
    <recommendedName>
        <fullName evidence="3 4">Protein GrpE</fullName>
    </recommendedName>
    <alternativeName>
        <fullName evidence="3">HSP-70 cofactor</fullName>
    </alternativeName>
</protein>
<dbReference type="GO" id="GO:0005737">
    <property type="term" value="C:cytoplasm"/>
    <property type="evidence" value="ECO:0007669"/>
    <property type="project" value="UniProtKB-SubCell"/>
</dbReference>
<dbReference type="GO" id="GO:0051082">
    <property type="term" value="F:unfolded protein binding"/>
    <property type="evidence" value="ECO:0007669"/>
    <property type="project" value="TreeGrafter"/>
</dbReference>
<organism evidence="7 8">
    <name type="scientific">Candidatus Ornithomonoglobus intestinigallinarum</name>
    <dbReference type="NCBI Taxonomy" id="2840894"/>
    <lineage>
        <taxon>Bacteria</taxon>
        <taxon>Bacillati</taxon>
        <taxon>Bacillota</taxon>
        <taxon>Clostridia</taxon>
        <taxon>Candidatus Ornithomonoglobus</taxon>
    </lineage>
</organism>
<evidence type="ECO:0000256" key="4">
    <source>
        <dbReference type="RuleBase" id="RU000639"/>
    </source>
</evidence>
<comment type="caution">
    <text evidence="7">The sequence shown here is derived from an EMBL/GenBank/DDBJ whole genome shotgun (WGS) entry which is preliminary data.</text>
</comment>
<name>A0A9D1H1Q1_9FIRM</name>
<reference evidence="7" key="2">
    <citation type="journal article" date="2021" name="PeerJ">
        <title>Extensive microbial diversity within the chicken gut microbiome revealed by metagenomics and culture.</title>
        <authorList>
            <person name="Gilroy R."/>
            <person name="Ravi A."/>
            <person name="Getino M."/>
            <person name="Pursley I."/>
            <person name="Horton D.L."/>
            <person name="Alikhan N.F."/>
            <person name="Baker D."/>
            <person name="Gharbi K."/>
            <person name="Hall N."/>
            <person name="Watson M."/>
            <person name="Adriaenssens E.M."/>
            <person name="Foster-Nyarko E."/>
            <person name="Jarju S."/>
            <person name="Secka A."/>
            <person name="Antonio M."/>
            <person name="Oren A."/>
            <person name="Chaudhuri R.R."/>
            <person name="La Ragione R."/>
            <person name="Hildebrand F."/>
            <person name="Pallen M.J."/>
        </authorList>
    </citation>
    <scope>NUCLEOTIDE SEQUENCE</scope>
    <source>
        <strain evidence="7">CHK181-108</strain>
    </source>
</reference>
<dbReference type="PANTHER" id="PTHR21237:SF23">
    <property type="entry name" value="GRPE PROTEIN HOMOLOG, MITOCHONDRIAL"/>
    <property type="match status" value="1"/>
</dbReference>
<keyword evidence="3 4" id="KW-0346">Stress response</keyword>
<dbReference type="PANTHER" id="PTHR21237">
    <property type="entry name" value="GRPE PROTEIN"/>
    <property type="match status" value="1"/>
</dbReference>
<proteinExistence type="inferred from homology"/>
<evidence type="ECO:0000256" key="1">
    <source>
        <dbReference type="ARBA" id="ARBA00009054"/>
    </source>
</evidence>
<dbReference type="InterPro" id="IPR000740">
    <property type="entry name" value="GrpE"/>
</dbReference>
<dbReference type="Gene3D" id="2.30.22.10">
    <property type="entry name" value="Head domain of nucleotide exchange factor GrpE"/>
    <property type="match status" value="1"/>
</dbReference>
<dbReference type="InterPro" id="IPR009012">
    <property type="entry name" value="GrpE_head"/>
</dbReference>
<dbReference type="AlphaFoldDB" id="A0A9D1H1Q1"/>
<accession>A0A9D1H1Q1</accession>
<keyword evidence="3" id="KW-0963">Cytoplasm</keyword>
<dbReference type="GO" id="GO:0000774">
    <property type="term" value="F:adenyl-nucleotide exchange factor activity"/>
    <property type="evidence" value="ECO:0007669"/>
    <property type="project" value="InterPro"/>
</dbReference>
<comment type="similarity">
    <text evidence="1 3 5">Belongs to the GrpE family.</text>
</comment>
<dbReference type="PROSITE" id="PS01071">
    <property type="entry name" value="GRPE"/>
    <property type="match status" value="1"/>
</dbReference>
<evidence type="ECO:0000256" key="2">
    <source>
        <dbReference type="ARBA" id="ARBA00023186"/>
    </source>
</evidence>
<feature type="compositionally biased region" description="Basic and acidic residues" evidence="6">
    <location>
        <begin position="21"/>
        <end position="34"/>
    </location>
</feature>
<reference evidence="7" key="1">
    <citation type="submission" date="2020-10" db="EMBL/GenBank/DDBJ databases">
        <authorList>
            <person name="Gilroy R."/>
        </authorList>
    </citation>
    <scope>NUCLEOTIDE SEQUENCE</scope>
    <source>
        <strain evidence="7">CHK181-108</strain>
    </source>
</reference>
<gene>
    <name evidence="3 7" type="primary">grpE</name>
    <name evidence="7" type="ORF">IAA60_02265</name>
</gene>
<dbReference type="GO" id="GO:0051087">
    <property type="term" value="F:protein-folding chaperone binding"/>
    <property type="evidence" value="ECO:0007669"/>
    <property type="project" value="InterPro"/>
</dbReference>
<evidence type="ECO:0000313" key="8">
    <source>
        <dbReference type="Proteomes" id="UP000824165"/>
    </source>
</evidence>
<sequence>MSDEIKEENKEAEEEQTEASGKTHEEELEEKLKEQNDKYMRLYAEYDNYRKRSEREKDARYADAVIDAVAELLPIGDNLERALQTEVESEDAKKLKEGVEMIMKQFNDSLEKLSVAPIKAVGEQFDPNLHNAVMHIEDETVDDNTVVEEFMKGYIYNSKRVVRHSMVKVAN</sequence>
<evidence type="ECO:0000256" key="6">
    <source>
        <dbReference type="SAM" id="MobiDB-lite"/>
    </source>
</evidence>
<comment type="subunit">
    <text evidence="3">Homodimer.</text>
</comment>
<keyword evidence="2 3" id="KW-0143">Chaperone</keyword>
<dbReference type="Proteomes" id="UP000824165">
    <property type="component" value="Unassembled WGS sequence"/>
</dbReference>
<dbReference type="NCBIfam" id="NF010738">
    <property type="entry name" value="PRK14140.1"/>
    <property type="match status" value="1"/>
</dbReference>
<feature type="compositionally biased region" description="Acidic residues" evidence="6">
    <location>
        <begin position="1"/>
        <end position="17"/>
    </location>
</feature>
<dbReference type="HAMAP" id="MF_01151">
    <property type="entry name" value="GrpE"/>
    <property type="match status" value="1"/>
</dbReference>